<keyword evidence="2" id="KW-1185">Reference proteome</keyword>
<sequence length="185" mass="20951">MINTPPPSGVTDSARSMAQRIDKLTPKSLNSVKSMLKKVEQPVKMADFEEWTSKFEAVLPKMEAVLPQFEAVFPKFEAVLPKFDEMSATLKRFPEGLTQMKENMDHLGKDLVMVKKHMTSHAKIVRGGMSKPNLRQFVSPEHFHRRKRGRAEIPYTTSLSFEIEDTADTVCVFCRTAGKPCRAHA</sequence>
<dbReference type="Proteomes" id="UP000247409">
    <property type="component" value="Unassembled WGS sequence"/>
</dbReference>
<evidence type="ECO:0000313" key="1">
    <source>
        <dbReference type="EMBL" id="PXF44258.1"/>
    </source>
</evidence>
<proteinExistence type="predicted"/>
<gene>
    <name evidence="1" type="ORF">BWQ96_05962</name>
</gene>
<evidence type="ECO:0000313" key="2">
    <source>
        <dbReference type="Proteomes" id="UP000247409"/>
    </source>
</evidence>
<dbReference type="EMBL" id="NBIV01000096">
    <property type="protein sequence ID" value="PXF44258.1"/>
    <property type="molecule type" value="Genomic_DNA"/>
</dbReference>
<name>A0A2V3IQA2_9FLOR</name>
<organism evidence="1 2">
    <name type="scientific">Gracilariopsis chorda</name>
    <dbReference type="NCBI Taxonomy" id="448386"/>
    <lineage>
        <taxon>Eukaryota</taxon>
        <taxon>Rhodophyta</taxon>
        <taxon>Florideophyceae</taxon>
        <taxon>Rhodymeniophycidae</taxon>
        <taxon>Gracilariales</taxon>
        <taxon>Gracilariaceae</taxon>
        <taxon>Gracilariopsis</taxon>
    </lineage>
</organism>
<comment type="caution">
    <text evidence="1">The sequence shown here is derived from an EMBL/GenBank/DDBJ whole genome shotgun (WGS) entry which is preliminary data.</text>
</comment>
<dbReference type="AlphaFoldDB" id="A0A2V3IQA2"/>
<protein>
    <submittedName>
        <fullName evidence="1">Uncharacterized protein</fullName>
    </submittedName>
</protein>
<reference evidence="1 2" key="1">
    <citation type="journal article" date="2018" name="Mol. Biol. Evol.">
        <title>Analysis of the draft genome of the red seaweed Gracilariopsis chorda provides insights into genome size evolution in Rhodophyta.</title>
        <authorList>
            <person name="Lee J."/>
            <person name="Yang E.C."/>
            <person name="Graf L."/>
            <person name="Yang J.H."/>
            <person name="Qiu H."/>
            <person name="Zel Zion U."/>
            <person name="Chan C.X."/>
            <person name="Stephens T.G."/>
            <person name="Weber A.P.M."/>
            <person name="Boo G.H."/>
            <person name="Boo S.M."/>
            <person name="Kim K.M."/>
            <person name="Shin Y."/>
            <person name="Jung M."/>
            <person name="Lee S.J."/>
            <person name="Yim H.S."/>
            <person name="Lee J.H."/>
            <person name="Bhattacharya D."/>
            <person name="Yoon H.S."/>
        </authorList>
    </citation>
    <scope>NUCLEOTIDE SEQUENCE [LARGE SCALE GENOMIC DNA]</scope>
    <source>
        <strain evidence="1 2">SKKU-2015</strain>
        <tissue evidence="1">Whole body</tissue>
    </source>
</reference>
<accession>A0A2V3IQA2</accession>